<name>A0A9D9II10_9BACT</name>
<dbReference type="SUPFAM" id="SSF55347">
    <property type="entry name" value="Glyceraldehyde-3-phosphate dehydrogenase-like, C-terminal domain"/>
    <property type="match status" value="1"/>
</dbReference>
<dbReference type="PANTHER" id="PTHR46718">
    <property type="entry name" value="ASPARTATE-SEMIALDEHYDE DEHYDROGENASE"/>
    <property type="match status" value="1"/>
</dbReference>
<organism evidence="15 16">
    <name type="scientific">Candidatus Merdivivens pullicola</name>
    <dbReference type="NCBI Taxonomy" id="2840872"/>
    <lineage>
        <taxon>Bacteria</taxon>
        <taxon>Pseudomonadati</taxon>
        <taxon>Bacteroidota</taxon>
        <taxon>Bacteroidia</taxon>
        <taxon>Bacteroidales</taxon>
        <taxon>Muribaculaceae</taxon>
        <taxon>Muribaculaceae incertae sedis</taxon>
        <taxon>Candidatus Merdivivens</taxon>
    </lineage>
</organism>
<proteinExistence type="inferred from homology"/>
<evidence type="ECO:0000256" key="4">
    <source>
        <dbReference type="ARBA" id="ARBA00010584"/>
    </source>
</evidence>
<dbReference type="GO" id="GO:0051287">
    <property type="term" value="F:NAD binding"/>
    <property type="evidence" value="ECO:0007669"/>
    <property type="project" value="InterPro"/>
</dbReference>
<feature type="active site" description="Proton acceptor" evidence="13">
    <location>
        <position position="244"/>
    </location>
</feature>
<evidence type="ECO:0000256" key="12">
    <source>
        <dbReference type="ARBA" id="ARBA00023167"/>
    </source>
</evidence>
<feature type="domain" description="Semialdehyde dehydrogenase NAD-binding" evidence="14">
    <location>
        <begin position="8"/>
        <end position="132"/>
    </location>
</feature>
<comment type="caution">
    <text evidence="15">The sequence shown here is derived from an EMBL/GenBank/DDBJ whole genome shotgun (WGS) entry which is preliminary data.</text>
</comment>
<keyword evidence="12" id="KW-0486">Methionine biosynthesis</keyword>
<dbReference type="CDD" id="cd18130">
    <property type="entry name" value="ASADH_C_arch_fung_like"/>
    <property type="match status" value="1"/>
</dbReference>
<dbReference type="InterPro" id="IPR036291">
    <property type="entry name" value="NAD(P)-bd_dom_sf"/>
</dbReference>
<evidence type="ECO:0000259" key="14">
    <source>
        <dbReference type="SMART" id="SM00859"/>
    </source>
</evidence>
<accession>A0A9D9II10</accession>
<dbReference type="InterPro" id="IPR005676">
    <property type="entry name" value="Asp_semi-ald_DH_pep-lack"/>
</dbReference>
<comment type="pathway">
    <text evidence="2">Amino-acid biosynthesis; L-methionine biosynthesis via de novo pathway; L-homoserine from L-aspartate: step 2/3.</text>
</comment>
<dbReference type="SMART" id="SM00859">
    <property type="entry name" value="Semialdhyde_dh"/>
    <property type="match status" value="1"/>
</dbReference>
<evidence type="ECO:0000256" key="13">
    <source>
        <dbReference type="PIRSR" id="PIRSR000148-1"/>
    </source>
</evidence>
<dbReference type="PIRSF" id="PIRSF000148">
    <property type="entry name" value="ASA_dh"/>
    <property type="match status" value="1"/>
</dbReference>
<protein>
    <recommendedName>
        <fullName evidence="5">aspartate-semialdehyde dehydrogenase</fullName>
        <ecNumber evidence="5">1.2.1.11</ecNumber>
    </recommendedName>
</protein>
<dbReference type="Pfam" id="PF02774">
    <property type="entry name" value="Semialdhyde_dhC"/>
    <property type="match status" value="1"/>
</dbReference>
<evidence type="ECO:0000313" key="15">
    <source>
        <dbReference type="EMBL" id="MBO8472168.1"/>
    </source>
</evidence>
<dbReference type="AlphaFoldDB" id="A0A9D9II10"/>
<comment type="pathway">
    <text evidence="3">Amino-acid biosynthesis; L-threonine biosynthesis; L-threonine from L-aspartate: step 2/5.</text>
</comment>
<keyword evidence="7" id="KW-0791">Threonine biosynthesis</keyword>
<dbReference type="NCBIfam" id="NF006416">
    <property type="entry name" value="PRK08664.1"/>
    <property type="match status" value="1"/>
</dbReference>
<dbReference type="InterPro" id="IPR012280">
    <property type="entry name" value="Semialdhyde_DH_dimer_dom"/>
</dbReference>
<feature type="active site" description="Acyl-thioester intermediate" evidence="13">
    <location>
        <position position="151"/>
    </location>
</feature>
<dbReference type="Proteomes" id="UP000823604">
    <property type="component" value="Unassembled WGS sequence"/>
</dbReference>
<dbReference type="GO" id="GO:0009085">
    <property type="term" value="P:lysine biosynthetic process"/>
    <property type="evidence" value="ECO:0007669"/>
    <property type="project" value="UniProtKB-KW"/>
</dbReference>
<keyword evidence="9" id="KW-0220">Diaminopimelate biosynthesis</keyword>
<dbReference type="PROSITE" id="PS01103">
    <property type="entry name" value="ASD"/>
    <property type="match status" value="1"/>
</dbReference>
<keyword evidence="11" id="KW-0457">Lysine biosynthesis</keyword>
<dbReference type="SUPFAM" id="SSF51735">
    <property type="entry name" value="NAD(P)-binding Rossmann-fold domains"/>
    <property type="match status" value="1"/>
</dbReference>
<evidence type="ECO:0000256" key="2">
    <source>
        <dbReference type="ARBA" id="ARBA00005021"/>
    </source>
</evidence>
<dbReference type="Pfam" id="PF01118">
    <property type="entry name" value="Semialdhyde_dh"/>
    <property type="match status" value="1"/>
</dbReference>
<dbReference type="GO" id="GO:0009086">
    <property type="term" value="P:methionine biosynthetic process"/>
    <property type="evidence" value="ECO:0007669"/>
    <property type="project" value="UniProtKB-KW"/>
</dbReference>
<keyword evidence="8" id="KW-0521">NADP</keyword>
<evidence type="ECO:0000256" key="6">
    <source>
        <dbReference type="ARBA" id="ARBA00022605"/>
    </source>
</evidence>
<dbReference type="GO" id="GO:0050661">
    <property type="term" value="F:NADP binding"/>
    <property type="evidence" value="ECO:0007669"/>
    <property type="project" value="InterPro"/>
</dbReference>
<comment type="function">
    <text evidence="1">Catalyzes the NADPH-dependent formation of L-aspartate-semialdehyde (L-ASA) by the reductive dephosphorylation of L-aspartyl-4-phosphate.</text>
</comment>
<dbReference type="InterPro" id="IPR000319">
    <property type="entry name" value="Asp-semialdehyde_DH_CS"/>
</dbReference>
<dbReference type="CDD" id="cd02315">
    <property type="entry name" value="ScASADH_like_N"/>
    <property type="match status" value="1"/>
</dbReference>
<dbReference type="GO" id="GO:0019877">
    <property type="term" value="P:diaminopimelate biosynthetic process"/>
    <property type="evidence" value="ECO:0007669"/>
    <property type="project" value="UniProtKB-KW"/>
</dbReference>
<evidence type="ECO:0000256" key="1">
    <source>
        <dbReference type="ARBA" id="ARBA00002492"/>
    </source>
</evidence>
<evidence type="ECO:0000256" key="3">
    <source>
        <dbReference type="ARBA" id="ARBA00005097"/>
    </source>
</evidence>
<dbReference type="GO" id="GO:0009088">
    <property type="term" value="P:threonine biosynthetic process"/>
    <property type="evidence" value="ECO:0007669"/>
    <property type="project" value="UniProtKB-KW"/>
</dbReference>
<dbReference type="Gene3D" id="3.40.50.720">
    <property type="entry name" value="NAD(P)-binding Rossmann-like Domain"/>
    <property type="match status" value="1"/>
</dbReference>
<keyword evidence="6" id="KW-0028">Amino-acid biosynthesis</keyword>
<dbReference type="GO" id="GO:0004073">
    <property type="term" value="F:aspartate-semialdehyde dehydrogenase activity"/>
    <property type="evidence" value="ECO:0007669"/>
    <property type="project" value="UniProtKB-EC"/>
</dbReference>
<evidence type="ECO:0000256" key="5">
    <source>
        <dbReference type="ARBA" id="ARBA00013120"/>
    </source>
</evidence>
<comment type="similarity">
    <text evidence="4">Belongs to the aspartate-semialdehyde dehydrogenase family.</text>
</comment>
<dbReference type="Gene3D" id="3.30.360.10">
    <property type="entry name" value="Dihydrodipicolinate Reductase, domain 2"/>
    <property type="match status" value="1"/>
</dbReference>
<evidence type="ECO:0000313" key="16">
    <source>
        <dbReference type="Proteomes" id="UP000823604"/>
    </source>
</evidence>
<dbReference type="PANTHER" id="PTHR46718:SF1">
    <property type="entry name" value="ASPARTATE-SEMIALDEHYDE DEHYDROGENASE"/>
    <property type="match status" value="1"/>
</dbReference>
<reference evidence="15" key="1">
    <citation type="submission" date="2020-10" db="EMBL/GenBank/DDBJ databases">
        <authorList>
            <person name="Gilroy R."/>
        </authorList>
    </citation>
    <scope>NUCLEOTIDE SEQUENCE</scope>
    <source>
        <strain evidence="15">B1-8020</strain>
    </source>
</reference>
<evidence type="ECO:0000256" key="9">
    <source>
        <dbReference type="ARBA" id="ARBA00022915"/>
    </source>
</evidence>
<dbReference type="InterPro" id="IPR000534">
    <property type="entry name" value="Semialdehyde_DH_NAD-bd"/>
</dbReference>
<dbReference type="GO" id="GO:0046983">
    <property type="term" value="F:protein dimerization activity"/>
    <property type="evidence" value="ECO:0007669"/>
    <property type="project" value="InterPro"/>
</dbReference>
<dbReference type="EC" id="1.2.1.11" evidence="5"/>
<dbReference type="EMBL" id="JADIMA010000008">
    <property type="protein sequence ID" value="MBO8472168.1"/>
    <property type="molecule type" value="Genomic_DNA"/>
</dbReference>
<reference evidence="15" key="2">
    <citation type="journal article" date="2021" name="PeerJ">
        <title>Extensive microbial diversity within the chicken gut microbiome revealed by metagenomics and culture.</title>
        <authorList>
            <person name="Gilroy R."/>
            <person name="Ravi A."/>
            <person name="Getino M."/>
            <person name="Pursley I."/>
            <person name="Horton D.L."/>
            <person name="Alikhan N.F."/>
            <person name="Baker D."/>
            <person name="Gharbi K."/>
            <person name="Hall N."/>
            <person name="Watson M."/>
            <person name="Adriaenssens E.M."/>
            <person name="Foster-Nyarko E."/>
            <person name="Jarju S."/>
            <person name="Secka A."/>
            <person name="Antonio M."/>
            <person name="Oren A."/>
            <person name="Chaudhuri R.R."/>
            <person name="La Ragione R."/>
            <person name="Hildebrand F."/>
            <person name="Pallen M.J."/>
        </authorList>
    </citation>
    <scope>NUCLEOTIDE SEQUENCE</scope>
    <source>
        <strain evidence="15">B1-8020</strain>
    </source>
</reference>
<dbReference type="InterPro" id="IPR051823">
    <property type="entry name" value="ASADH-related"/>
</dbReference>
<evidence type="ECO:0000256" key="10">
    <source>
        <dbReference type="ARBA" id="ARBA00023002"/>
    </source>
</evidence>
<keyword evidence="10 15" id="KW-0560">Oxidoreductase</keyword>
<dbReference type="NCBIfam" id="TIGR00978">
    <property type="entry name" value="asd_EA"/>
    <property type="match status" value="1"/>
</dbReference>
<evidence type="ECO:0000256" key="11">
    <source>
        <dbReference type="ARBA" id="ARBA00023154"/>
    </source>
</evidence>
<sequence length="350" mass="37574">MKENDKIDVAVLGCTGAVGQKLVSLLGKHPQFNIRELVASDRSAGKTYSGRVNWKEPLPVPENVKDIVIKTVSDPLESRILFSGLDASVAGEAESAYAEKGHIVVSNSRNHRMDAFVPLIIPEINASHLAIVKKQESYVKNGGFIVTNPNCSTIVLALAVYPAFARFGLDKVMAVTMQAISGGGYPGVPSMDILGNVIPYIGGEEEKIERELAKIFGTVGEDGITPGDFIVSAACNRVPVRDGHTVCVSFSTRKKAGREELLDAIEHCYPALGLYSSPEKVLEYNPSEDRPQPLMDVNAGKGMTVTAGRLRPCGILDWKMTAFGHNTVRGAAGAAVLNAELIVKQGFLKK</sequence>
<evidence type="ECO:0000256" key="8">
    <source>
        <dbReference type="ARBA" id="ARBA00022857"/>
    </source>
</evidence>
<gene>
    <name evidence="15" type="primary">asd</name>
    <name evidence="15" type="ORF">IAB81_00860</name>
</gene>
<evidence type="ECO:0000256" key="7">
    <source>
        <dbReference type="ARBA" id="ARBA00022697"/>
    </source>
</evidence>